<evidence type="ECO:0000313" key="2">
    <source>
        <dbReference type="EMBL" id="KAL3678548.1"/>
    </source>
</evidence>
<organism evidence="2 3">
    <name type="scientific">Riccia sorocarpa</name>
    <dbReference type="NCBI Taxonomy" id="122646"/>
    <lineage>
        <taxon>Eukaryota</taxon>
        <taxon>Viridiplantae</taxon>
        <taxon>Streptophyta</taxon>
        <taxon>Embryophyta</taxon>
        <taxon>Marchantiophyta</taxon>
        <taxon>Marchantiopsida</taxon>
        <taxon>Marchantiidae</taxon>
        <taxon>Marchantiales</taxon>
        <taxon>Ricciaceae</taxon>
        <taxon>Riccia</taxon>
    </lineage>
</organism>
<reference evidence="2 3" key="1">
    <citation type="submission" date="2024-09" db="EMBL/GenBank/DDBJ databases">
        <title>Chromosome-scale assembly of Riccia sorocarpa.</title>
        <authorList>
            <person name="Paukszto L."/>
        </authorList>
    </citation>
    <scope>NUCLEOTIDE SEQUENCE [LARGE SCALE GENOMIC DNA]</scope>
    <source>
        <strain evidence="2">LP-2024</strain>
        <tissue evidence="2">Aerial parts of the thallus</tissue>
    </source>
</reference>
<accession>A0ABD3GI02</accession>
<feature type="transmembrane region" description="Helical" evidence="1">
    <location>
        <begin position="151"/>
        <end position="169"/>
    </location>
</feature>
<sequence>MSAGDLKDLENCSLLEKEASGIRDRIWHGLNSRARLDLESSTWSHAISGRLNAVNKGGTQILGPSTPRTKFVCSLPLALTEKVGGWLNQAMLGFETGIPQIWSRCVQALCLTAQSLRISYFKRLHPFLVRLSIIIRTLAVFAGWFACMLAMLTVLVSTSGIIMGSTPFASESDRQERSLCIRLLLFQAVIASATIPIVLCLAGGVILFFLSLLYIGAGLLLALLLDCGDVFIRSIVTWIAELCSRFISYIYVMVKSSVRLLAPDPPAVNII</sequence>
<evidence type="ECO:0000256" key="1">
    <source>
        <dbReference type="SAM" id="Phobius"/>
    </source>
</evidence>
<gene>
    <name evidence="2" type="ORF">R1sor_021504</name>
</gene>
<comment type="caution">
    <text evidence="2">The sequence shown here is derived from an EMBL/GenBank/DDBJ whole genome shotgun (WGS) entry which is preliminary data.</text>
</comment>
<dbReference type="EMBL" id="JBJQOH010000007">
    <property type="protein sequence ID" value="KAL3678548.1"/>
    <property type="molecule type" value="Genomic_DNA"/>
</dbReference>
<name>A0ABD3GI02_9MARC</name>
<dbReference type="Proteomes" id="UP001633002">
    <property type="component" value="Unassembled WGS sequence"/>
</dbReference>
<keyword evidence="1" id="KW-0472">Membrane</keyword>
<evidence type="ECO:0000313" key="3">
    <source>
        <dbReference type="Proteomes" id="UP001633002"/>
    </source>
</evidence>
<keyword evidence="3" id="KW-1185">Reference proteome</keyword>
<dbReference type="AlphaFoldDB" id="A0ABD3GI02"/>
<keyword evidence="1" id="KW-1133">Transmembrane helix</keyword>
<proteinExistence type="predicted"/>
<protein>
    <submittedName>
        <fullName evidence="2">Uncharacterized protein</fullName>
    </submittedName>
</protein>
<keyword evidence="1" id="KW-0812">Transmembrane</keyword>
<feature type="transmembrane region" description="Helical" evidence="1">
    <location>
        <begin position="181"/>
        <end position="199"/>
    </location>
</feature>